<dbReference type="InterPro" id="IPR029016">
    <property type="entry name" value="GAF-like_dom_sf"/>
</dbReference>
<dbReference type="PANTHER" id="PTHR32071:SF57">
    <property type="entry name" value="C4-DICARBOXYLATE TRANSPORT TRANSCRIPTIONAL REGULATORY PROTEIN DCTD"/>
    <property type="match status" value="1"/>
</dbReference>
<dbReference type="PROSITE" id="PS50045">
    <property type="entry name" value="SIGMA54_INTERACT_4"/>
    <property type="match status" value="1"/>
</dbReference>
<dbReference type="SUPFAM" id="SSF46689">
    <property type="entry name" value="Homeodomain-like"/>
    <property type="match status" value="1"/>
</dbReference>
<reference evidence="8 9" key="1">
    <citation type="submission" date="2017-02" db="EMBL/GenBank/DDBJ databases">
        <authorList>
            <person name="Peterson S.W."/>
        </authorList>
    </citation>
    <scope>NUCLEOTIDE SEQUENCE [LARGE SCALE GENOMIC DNA]</scope>
    <source>
        <strain evidence="8 9">M1</strain>
    </source>
</reference>
<dbReference type="GO" id="GO:0005524">
    <property type="term" value="F:ATP binding"/>
    <property type="evidence" value="ECO:0007669"/>
    <property type="project" value="UniProtKB-KW"/>
</dbReference>
<feature type="domain" description="PAS" evidence="7">
    <location>
        <begin position="206"/>
        <end position="248"/>
    </location>
</feature>
<dbReference type="InterPro" id="IPR009057">
    <property type="entry name" value="Homeodomain-like_sf"/>
</dbReference>
<evidence type="ECO:0000256" key="2">
    <source>
        <dbReference type="ARBA" id="ARBA00022840"/>
    </source>
</evidence>
<dbReference type="GO" id="GO:0006355">
    <property type="term" value="P:regulation of DNA-templated transcription"/>
    <property type="evidence" value="ECO:0007669"/>
    <property type="project" value="InterPro"/>
</dbReference>
<keyword evidence="2" id="KW-0067">ATP-binding</keyword>
<evidence type="ECO:0000256" key="5">
    <source>
        <dbReference type="ARBA" id="ARBA00023163"/>
    </source>
</evidence>
<dbReference type="Pfam" id="PF01590">
    <property type="entry name" value="GAF"/>
    <property type="match status" value="1"/>
</dbReference>
<dbReference type="PROSITE" id="PS00675">
    <property type="entry name" value="SIGMA54_INTERACT_1"/>
    <property type="match status" value="1"/>
</dbReference>
<protein>
    <submittedName>
        <fullName evidence="8">PAS domain S-box-containing protein</fullName>
    </submittedName>
</protein>
<dbReference type="Gene3D" id="3.30.450.40">
    <property type="match status" value="1"/>
</dbReference>
<gene>
    <name evidence="8" type="ORF">SAMN02194393_02003</name>
</gene>
<dbReference type="PROSITE" id="PS00676">
    <property type="entry name" value="SIGMA54_INTERACT_2"/>
    <property type="match status" value="1"/>
</dbReference>
<dbReference type="Gene3D" id="3.40.50.300">
    <property type="entry name" value="P-loop containing nucleotide triphosphate hydrolases"/>
    <property type="match status" value="1"/>
</dbReference>
<keyword evidence="9" id="KW-1185">Reference proteome</keyword>
<dbReference type="RefSeq" id="WP_079491284.1">
    <property type="nucleotide sequence ID" value="NZ_FUZT01000004.1"/>
</dbReference>
<dbReference type="InterPro" id="IPR027417">
    <property type="entry name" value="P-loop_NTPase"/>
</dbReference>
<dbReference type="PROSITE" id="PS50112">
    <property type="entry name" value="PAS"/>
    <property type="match status" value="1"/>
</dbReference>
<dbReference type="Pfam" id="PF02954">
    <property type="entry name" value="HTH_8"/>
    <property type="match status" value="1"/>
</dbReference>
<dbReference type="Gene3D" id="1.10.8.60">
    <property type="match status" value="1"/>
</dbReference>
<dbReference type="InterPro" id="IPR058031">
    <property type="entry name" value="AAA_lid_NorR"/>
</dbReference>
<evidence type="ECO:0000256" key="3">
    <source>
        <dbReference type="ARBA" id="ARBA00023015"/>
    </source>
</evidence>
<evidence type="ECO:0000313" key="9">
    <source>
        <dbReference type="Proteomes" id="UP000190285"/>
    </source>
</evidence>
<organism evidence="8 9">
    <name type="scientific">Maledivibacter halophilus</name>
    <dbReference type="NCBI Taxonomy" id="36842"/>
    <lineage>
        <taxon>Bacteria</taxon>
        <taxon>Bacillati</taxon>
        <taxon>Bacillota</taxon>
        <taxon>Clostridia</taxon>
        <taxon>Peptostreptococcales</taxon>
        <taxon>Caminicellaceae</taxon>
        <taxon>Maledivibacter</taxon>
    </lineage>
</organism>
<proteinExistence type="predicted"/>
<dbReference type="SUPFAM" id="SSF55781">
    <property type="entry name" value="GAF domain-like"/>
    <property type="match status" value="1"/>
</dbReference>
<dbReference type="InterPro" id="IPR035965">
    <property type="entry name" value="PAS-like_dom_sf"/>
</dbReference>
<dbReference type="EMBL" id="FUZT01000004">
    <property type="protein sequence ID" value="SKC65375.1"/>
    <property type="molecule type" value="Genomic_DNA"/>
</dbReference>
<keyword evidence="5" id="KW-0804">Transcription</keyword>
<dbReference type="SUPFAM" id="SSF55785">
    <property type="entry name" value="PYP-like sensor domain (PAS domain)"/>
    <property type="match status" value="1"/>
</dbReference>
<evidence type="ECO:0000256" key="1">
    <source>
        <dbReference type="ARBA" id="ARBA00022741"/>
    </source>
</evidence>
<dbReference type="PANTHER" id="PTHR32071">
    <property type="entry name" value="TRANSCRIPTIONAL REGULATORY PROTEIN"/>
    <property type="match status" value="1"/>
</dbReference>
<evidence type="ECO:0000259" key="6">
    <source>
        <dbReference type="PROSITE" id="PS50045"/>
    </source>
</evidence>
<dbReference type="Pfam" id="PF25601">
    <property type="entry name" value="AAA_lid_14"/>
    <property type="match status" value="1"/>
</dbReference>
<dbReference type="GO" id="GO:0043565">
    <property type="term" value="F:sequence-specific DNA binding"/>
    <property type="evidence" value="ECO:0007669"/>
    <property type="project" value="InterPro"/>
</dbReference>
<dbReference type="NCBIfam" id="TIGR00229">
    <property type="entry name" value="sensory_box"/>
    <property type="match status" value="1"/>
</dbReference>
<evidence type="ECO:0000313" key="8">
    <source>
        <dbReference type="EMBL" id="SKC65375.1"/>
    </source>
</evidence>
<feature type="domain" description="Sigma-54 factor interaction" evidence="6">
    <location>
        <begin position="336"/>
        <end position="566"/>
    </location>
</feature>
<accession>A0A1T5KPF4</accession>
<evidence type="ECO:0000259" key="7">
    <source>
        <dbReference type="PROSITE" id="PS50112"/>
    </source>
</evidence>
<dbReference type="InterPro" id="IPR025662">
    <property type="entry name" value="Sigma_54_int_dom_ATP-bd_1"/>
</dbReference>
<dbReference type="InterPro" id="IPR003593">
    <property type="entry name" value="AAA+_ATPase"/>
</dbReference>
<dbReference type="STRING" id="36842.SAMN02194393_02003"/>
<name>A0A1T5KPF4_9FIRM</name>
<dbReference type="SMART" id="SM00091">
    <property type="entry name" value="PAS"/>
    <property type="match status" value="1"/>
</dbReference>
<dbReference type="InterPro" id="IPR002197">
    <property type="entry name" value="HTH_Fis"/>
</dbReference>
<dbReference type="InterPro" id="IPR000014">
    <property type="entry name" value="PAS"/>
</dbReference>
<keyword evidence="3" id="KW-0805">Transcription regulation</keyword>
<keyword evidence="4" id="KW-0238">DNA-binding</keyword>
<dbReference type="SUPFAM" id="SSF52540">
    <property type="entry name" value="P-loop containing nucleoside triphosphate hydrolases"/>
    <property type="match status" value="1"/>
</dbReference>
<dbReference type="OrthoDB" id="9803970at2"/>
<dbReference type="InterPro" id="IPR003018">
    <property type="entry name" value="GAF"/>
</dbReference>
<dbReference type="CDD" id="cd00009">
    <property type="entry name" value="AAA"/>
    <property type="match status" value="1"/>
</dbReference>
<dbReference type="FunFam" id="3.40.50.300:FF:000006">
    <property type="entry name" value="DNA-binding transcriptional regulator NtrC"/>
    <property type="match status" value="1"/>
</dbReference>
<dbReference type="Gene3D" id="1.10.10.60">
    <property type="entry name" value="Homeodomain-like"/>
    <property type="match status" value="1"/>
</dbReference>
<dbReference type="InterPro" id="IPR025943">
    <property type="entry name" value="Sigma_54_int_dom_ATP-bd_2"/>
</dbReference>
<dbReference type="Proteomes" id="UP000190285">
    <property type="component" value="Unassembled WGS sequence"/>
</dbReference>
<dbReference type="InterPro" id="IPR002078">
    <property type="entry name" value="Sigma_54_int"/>
</dbReference>
<evidence type="ECO:0000256" key="4">
    <source>
        <dbReference type="ARBA" id="ARBA00023125"/>
    </source>
</evidence>
<dbReference type="Gene3D" id="3.30.450.20">
    <property type="entry name" value="PAS domain"/>
    <property type="match status" value="1"/>
</dbReference>
<sequence>MDNYNNGKEVWKRFINEGYIDSSVSPVIAESWKRCKKYGVDPLKGIGKKVSTAKLDYILKENKELLEVARPIMANLHEIVVGTDFALVLTDKNGHIIETIGNNIVKNEANKIRFNLGALWSEEAVGTNAIGTTLAIDEPIQVLGEQHYCITHHPWTCSATTIHDGEGNVIGCLNMSGDRSKVHSHTLGIVVAAAYTIEKQIALLRSYELVETIFESTSDGIIVVDKDYKIKKVKEKALKILDISKEDIHKLDVREIFKDINFNFDMDFYNKRKDAYFTDCNAYINGKRIACSANIVPMITNNEIIGFAIVFKETKYLHKTVNRVTGNVAIYTFENIISKSKKMKQLINSAKKIAKTKCCILIEGESGTGKELFAHAIHNYSSRFLGPFVAINCASLPRDLIESELFGYEKGSFTGALKEGKPGKFELANGGTIFLDEIGELPLELQAKLLRVLDNLSVRRIGGDYEKNLDIRIIAATNRNLLKEVTKKNFREDLYYRLNVFKLEIPPLRKRKEDVRICVNYFLNNLNKQNEGNFKSVDEESIRYLENYRWIGNVRELQNIIERAYYLCDDSLITIKHLPEFILNEERKCIHKVIDTPIISVENVEKNNIIKMLMKCQKNVIQAGKNLNMSKSTIYRKIKKYNIDLNEI</sequence>
<dbReference type="AlphaFoldDB" id="A0A1T5KPF4"/>
<keyword evidence="1" id="KW-0547">Nucleotide-binding</keyword>
<dbReference type="SMART" id="SM00382">
    <property type="entry name" value="AAA"/>
    <property type="match status" value="1"/>
</dbReference>
<dbReference type="Pfam" id="PF00158">
    <property type="entry name" value="Sigma54_activat"/>
    <property type="match status" value="1"/>
</dbReference>